<evidence type="ECO:0000256" key="4">
    <source>
        <dbReference type="ARBA" id="ARBA00029976"/>
    </source>
</evidence>
<dbReference type="FunFam" id="2.30.33.40:FF:000002">
    <property type="entry name" value="10 kDa chaperonin, mitochondrial"/>
    <property type="match status" value="1"/>
</dbReference>
<dbReference type="PANTHER" id="PTHR10772:SF0">
    <property type="entry name" value="10 KDA HEAT SHOCK PROTEIN, MITOCHONDRIAL"/>
    <property type="match status" value="1"/>
</dbReference>
<dbReference type="GO" id="GO:0046872">
    <property type="term" value="F:metal ion binding"/>
    <property type="evidence" value="ECO:0007669"/>
    <property type="project" value="TreeGrafter"/>
</dbReference>
<gene>
    <name evidence="7" type="primary">Dsim\GD20460</name>
    <name evidence="7" type="ORF">Dsim_GD20460</name>
</gene>
<dbReference type="PhylomeDB" id="B4R0I4"/>
<evidence type="ECO:0000256" key="6">
    <source>
        <dbReference type="RuleBase" id="RU003479"/>
    </source>
</evidence>
<accession>B4R0I4</accession>
<dbReference type="GO" id="GO:0051082">
    <property type="term" value="F:unfolded protein binding"/>
    <property type="evidence" value="ECO:0007669"/>
    <property type="project" value="TreeGrafter"/>
</dbReference>
<dbReference type="EMBL" id="CM000364">
    <property type="protein sequence ID" value="EDX12999.1"/>
    <property type="molecule type" value="Genomic_DNA"/>
</dbReference>
<dbReference type="Gene3D" id="2.30.33.40">
    <property type="entry name" value="GroES chaperonin"/>
    <property type="match status" value="1"/>
</dbReference>
<reference evidence="7 8" key="1">
    <citation type="journal article" date="2007" name="Nature">
        <title>Evolution of genes and genomes on the Drosophila phylogeny.</title>
        <authorList>
            <consortium name="Drosophila 12 Genomes Consortium"/>
            <person name="Clark A.G."/>
            <person name="Eisen M.B."/>
            <person name="Smith D.R."/>
            <person name="Bergman C.M."/>
            <person name="Oliver B."/>
            <person name="Markow T.A."/>
            <person name="Kaufman T.C."/>
            <person name="Kellis M."/>
            <person name="Gelbart W."/>
            <person name="Iyer V.N."/>
            <person name="Pollard D.A."/>
            <person name="Sackton T.B."/>
            <person name="Larracuente A.M."/>
            <person name="Singh N.D."/>
            <person name="Abad J.P."/>
            <person name="Abt D.N."/>
            <person name="Adryan B."/>
            <person name="Aguade M."/>
            <person name="Akashi H."/>
            <person name="Anderson W.W."/>
            <person name="Aquadro C.F."/>
            <person name="Ardell D.H."/>
            <person name="Arguello R."/>
            <person name="Artieri C.G."/>
            <person name="Barbash D.A."/>
            <person name="Barker D."/>
            <person name="Barsanti P."/>
            <person name="Batterham P."/>
            <person name="Batzoglou S."/>
            <person name="Begun D."/>
            <person name="Bhutkar A."/>
            <person name="Blanco E."/>
            <person name="Bosak S.A."/>
            <person name="Bradley R.K."/>
            <person name="Brand A.D."/>
            <person name="Brent M.R."/>
            <person name="Brooks A.N."/>
            <person name="Brown R.H."/>
            <person name="Butlin R.K."/>
            <person name="Caggese C."/>
            <person name="Calvi B.R."/>
            <person name="Bernardo de Carvalho A."/>
            <person name="Caspi A."/>
            <person name="Castrezana S."/>
            <person name="Celniker S.E."/>
            <person name="Chang J.L."/>
            <person name="Chapple C."/>
            <person name="Chatterji S."/>
            <person name="Chinwalla A."/>
            <person name="Civetta A."/>
            <person name="Clifton S.W."/>
            <person name="Comeron J.M."/>
            <person name="Costello J.C."/>
            <person name="Coyne J.A."/>
            <person name="Daub J."/>
            <person name="David R.G."/>
            <person name="Delcher A.L."/>
            <person name="Delehaunty K."/>
            <person name="Do C.B."/>
            <person name="Ebling H."/>
            <person name="Edwards K."/>
            <person name="Eickbush T."/>
            <person name="Evans J.D."/>
            <person name="Filipski A."/>
            <person name="Findeiss S."/>
            <person name="Freyhult E."/>
            <person name="Fulton L."/>
            <person name="Fulton R."/>
            <person name="Garcia A.C."/>
            <person name="Gardiner A."/>
            <person name="Garfield D.A."/>
            <person name="Garvin B.E."/>
            <person name="Gibson G."/>
            <person name="Gilbert D."/>
            <person name="Gnerre S."/>
            <person name="Godfrey J."/>
            <person name="Good R."/>
            <person name="Gotea V."/>
            <person name="Gravely B."/>
            <person name="Greenberg A.J."/>
            <person name="Griffiths-Jones S."/>
            <person name="Gross S."/>
            <person name="Guigo R."/>
            <person name="Gustafson E.A."/>
            <person name="Haerty W."/>
            <person name="Hahn M.W."/>
            <person name="Halligan D.L."/>
            <person name="Halpern A.L."/>
            <person name="Halter G.M."/>
            <person name="Han M.V."/>
            <person name="Heger A."/>
            <person name="Hillier L."/>
            <person name="Hinrichs A.S."/>
            <person name="Holmes I."/>
            <person name="Hoskins R.A."/>
            <person name="Hubisz M.J."/>
            <person name="Hultmark D."/>
            <person name="Huntley M.A."/>
            <person name="Jaffe D.B."/>
            <person name="Jagadeeshan S."/>
            <person name="Jeck W.R."/>
            <person name="Johnson J."/>
            <person name="Jones C.D."/>
            <person name="Jordan W.C."/>
            <person name="Karpen G.H."/>
            <person name="Kataoka E."/>
            <person name="Keightley P.D."/>
            <person name="Kheradpour P."/>
            <person name="Kirkness E.F."/>
            <person name="Koerich L.B."/>
            <person name="Kristiansen K."/>
            <person name="Kudrna D."/>
            <person name="Kulathinal R.J."/>
            <person name="Kumar S."/>
            <person name="Kwok R."/>
            <person name="Lander E."/>
            <person name="Langley C.H."/>
            <person name="Lapoint R."/>
            <person name="Lazzaro B.P."/>
            <person name="Lee S.J."/>
            <person name="Levesque L."/>
            <person name="Li R."/>
            <person name="Lin C.F."/>
            <person name="Lin M.F."/>
            <person name="Lindblad-Toh K."/>
            <person name="Llopart A."/>
            <person name="Long M."/>
            <person name="Low L."/>
            <person name="Lozovsky E."/>
            <person name="Lu J."/>
            <person name="Luo M."/>
            <person name="Machado C.A."/>
            <person name="Makalowski W."/>
            <person name="Marzo M."/>
            <person name="Matsuda M."/>
            <person name="Matzkin L."/>
            <person name="McAllister B."/>
            <person name="McBride C.S."/>
            <person name="McKernan B."/>
            <person name="McKernan K."/>
            <person name="Mendez-Lago M."/>
            <person name="Minx P."/>
            <person name="Mollenhauer M.U."/>
            <person name="Montooth K."/>
            <person name="Mount S.M."/>
            <person name="Mu X."/>
            <person name="Myers E."/>
            <person name="Negre B."/>
            <person name="Newfeld S."/>
            <person name="Nielsen R."/>
            <person name="Noor M.A."/>
            <person name="O'Grady P."/>
            <person name="Pachter L."/>
            <person name="Papaceit M."/>
            <person name="Parisi M.J."/>
            <person name="Parisi M."/>
            <person name="Parts L."/>
            <person name="Pedersen J.S."/>
            <person name="Pesole G."/>
            <person name="Phillippy A.M."/>
            <person name="Ponting C.P."/>
            <person name="Pop M."/>
            <person name="Porcelli D."/>
            <person name="Powell J.R."/>
            <person name="Prohaska S."/>
            <person name="Pruitt K."/>
            <person name="Puig M."/>
            <person name="Quesneville H."/>
            <person name="Ram K.R."/>
            <person name="Rand D."/>
            <person name="Rasmussen M.D."/>
            <person name="Reed L.K."/>
            <person name="Reenan R."/>
            <person name="Reily A."/>
            <person name="Remington K.A."/>
            <person name="Rieger T.T."/>
            <person name="Ritchie M.G."/>
            <person name="Robin C."/>
            <person name="Rogers Y.H."/>
            <person name="Rohde C."/>
            <person name="Rozas J."/>
            <person name="Rubenfield M.J."/>
            <person name="Ruiz A."/>
            <person name="Russo S."/>
            <person name="Salzberg S.L."/>
            <person name="Sanchez-Gracia A."/>
            <person name="Saranga D.J."/>
            <person name="Sato H."/>
            <person name="Schaeffer S.W."/>
            <person name="Schatz M.C."/>
            <person name="Schlenke T."/>
            <person name="Schwartz R."/>
            <person name="Segarra C."/>
            <person name="Singh R.S."/>
            <person name="Sirot L."/>
            <person name="Sirota M."/>
            <person name="Sisneros N.B."/>
            <person name="Smith C.D."/>
            <person name="Smith T.F."/>
            <person name="Spieth J."/>
            <person name="Stage D.E."/>
            <person name="Stark A."/>
            <person name="Stephan W."/>
            <person name="Strausberg R.L."/>
            <person name="Strempel S."/>
            <person name="Sturgill D."/>
            <person name="Sutton G."/>
            <person name="Sutton G.G."/>
            <person name="Tao W."/>
            <person name="Teichmann S."/>
            <person name="Tobari Y.N."/>
            <person name="Tomimura Y."/>
            <person name="Tsolas J.M."/>
            <person name="Valente V.L."/>
            <person name="Venter E."/>
            <person name="Venter J.C."/>
            <person name="Vicario S."/>
            <person name="Vieira F.G."/>
            <person name="Vilella A.J."/>
            <person name="Villasante A."/>
            <person name="Walenz B."/>
            <person name="Wang J."/>
            <person name="Wasserman M."/>
            <person name="Watts T."/>
            <person name="Wilson D."/>
            <person name="Wilson R.K."/>
            <person name="Wing R.A."/>
            <person name="Wolfner M.F."/>
            <person name="Wong A."/>
            <person name="Wong G.K."/>
            <person name="Wu C.I."/>
            <person name="Wu G."/>
            <person name="Yamamoto D."/>
            <person name="Yang H.P."/>
            <person name="Yang S.P."/>
            <person name="Yorke J.A."/>
            <person name="Yoshida K."/>
            <person name="Zdobnov E."/>
            <person name="Zhang P."/>
            <person name="Zhang Y."/>
            <person name="Zimin A.V."/>
            <person name="Baldwin J."/>
            <person name="Abdouelleil A."/>
            <person name="Abdulkadir J."/>
            <person name="Abebe A."/>
            <person name="Abera B."/>
            <person name="Abreu J."/>
            <person name="Acer S.C."/>
            <person name="Aftuck L."/>
            <person name="Alexander A."/>
            <person name="An P."/>
            <person name="Anderson E."/>
            <person name="Anderson S."/>
            <person name="Arachi H."/>
            <person name="Azer M."/>
            <person name="Bachantsang P."/>
            <person name="Barry A."/>
            <person name="Bayul T."/>
            <person name="Berlin A."/>
            <person name="Bessette D."/>
            <person name="Bloom T."/>
            <person name="Blye J."/>
            <person name="Boguslavskiy L."/>
            <person name="Bonnet C."/>
            <person name="Boukhgalter B."/>
            <person name="Bourzgui I."/>
            <person name="Brown A."/>
            <person name="Cahill P."/>
            <person name="Channer S."/>
            <person name="Cheshatsang Y."/>
            <person name="Chuda L."/>
            <person name="Citroen M."/>
            <person name="Collymore A."/>
            <person name="Cooke P."/>
            <person name="Costello M."/>
            <person name="D'Aco K."/>
            <person name="Daza R."/>
            <person name="De Haan G."/>
            <person name="DeGray S."/>
            <person name="DeMaso C."/>
            <person name="Dhargay N."/>
            <person name="Dooley K."/>
            <person name="Dooley E."/>
            <person name="Doricent M."/>
            <person name="Dorje P."/>
            <person name="Dorjee K."/>
            <person name="Dupes A."/>
            <person name="Elong R."/>
            <person name="Falk J."/>
            <person name="Farina A."/>
            <person name="Faro S."/>
            <person name="Ferguson D."/>
            <person name="Fisher S."/>
            <person name="Foley C.D."/>
            <person name="Franke A."/>
            <person name="Friedrich D."/>
            <person name="Gadbois L."/>
            <person name="Gearin G."/>
            <person name="Gearin C.R."/>
            <person name="Giannoukos G."/>
            <person name="Goode T."/>
            <person name="Graham J."/>
            <person name="Grandbois E."/>
            <person name="Grewal S."/>
            <person name="Gyaltsen K."/>
            <person name="Hafez N."/>
            <person name="Hagos B."/>
            <person name="Hall J."/>
            <person name="Henson C."/>
            <person name="Hollinger A."/>
            <person name="Honan T."/>
            <person name="Huard M.D."/>
            <person name="Hughes L."/>
            <person name="Hurhula B."/>
            <person name="Husby M.E."/>
            <person name="Kamat A."/>
            <person name="Kanga B."/>
            <person name="Kashin S."/>
            <person name="Khazanovich D."/>
            <person name="Kisner P."/>
            <person name="Lance K."/>
            <person name="Lara M."/>
            <person name="Lee W."/>
            <person name="Lennon N."/>
            <person name="Letendre F."/>
            <person name="LeVine R."/>
            <person name="Lipovsky A."/>
            <person name="Liu X."/>
            <person name="Liu J."/>
            <person name="Liu S."/>
            <person name="Lokyitsang T."/>
            <person name="Lokyitsang Y."/>
            <person name="Lubonja R."/>
            <person name="Lui A."/>
            <person name="MacDonald P."/>
            <person name="Magnisalis V."/>
            <person name="Maru K."/>
            <person name="Matthews C."/>
            <person name="McCusker W."/>
            <person name="McDonough S."/>
            <person name="Mehta T."/>
            <person name="Meldrim J."/>
            <person name="Meneus L."/>
            <person name="Mihai O."/>
            <person name="Mihalev A."/>
            <person name="Mihova T."/>
            <person name="Mittelman R."/>
            <person name="Mlenga V."/>
            <person name="Montmayeur A."/>
            <person name="Mulrain L."/>
            <person name="Navidi A."/>
            <person name="Naylor J."/>
            <person name="Negash T."/>
            <person name="Nguyen T."/>
            <person name="Nguyen N."/>
            <person name="Nicol R."/>
            <person name="Norbu C."/>
            <person name="Norbu N."/>
            <person name="Novod N."/>
            <person name="O'Neill B."/>
            <person name="Osman S."/>
            <person name="Markiewicz E."/>
            <person name="Oyono O.L."/>
            <person name="Patti C."/>
            <person name="Phunkhang P."/>
            <person name="Pierre F."/>
            <person name="Priest M."/>
            <person name="Raghuraman S."/>
            <person name="Rege F."/>
            <person name="Reyes R."/>
            <person name="Rise C."/>
            <person name="Rogov P."/>
            <person name="Ross K."/>
            <person name="Ryan E."/>
            <person name="Settipalli S."/>
            <person name="Shea T."/>
            <person name="Sherpa N."/>
            <person name="Shi L."/>
            <person name="Shih D."/>
            <person name="Sparrow T."/>
            <person name="Spaulding J."/>
            <person name="Stalker J."/>
            <person name="Stange-Thomann N."/>
            <person name="Stavropoulos S."/>
            <person name="Stone C."/>
            <person name="Strader C."/>
            <person name="Tesfaye S."/>
            <person name="Thomson T."/>
            <person name="Thoulutsang Y."/>
            <person name="Thoulutsang D."/>
            <person name="Topham K."/>
            <person name="Topping I."/>
            <person name="Tsamla T."/>
            <person name="Vassiliev H."/>
            <person name="Vo A."/>
            <person name="Wangchuk T."/>
            <person name="Wangdi T."/>
            <person name="Weiand M."/>
            <person name="Wilkinson J."/>
            <person name="Wilson A."/>
            <person name="Yadav S."/>
            <person name="Young G."/>
            <person name="Yu Q."/>
            <person name="Zembek L."/>
            <person name="Zhong D."/>
            <person name="Zimmer A."/>
            <person name="Zwirko Z."/>
            <person name="Jaffe D.B."/>
            <person name="Alvarez P."/>
            <person name="Brockman W."/>
            <person name="Butler J."/>
            <person name="Chin C."/>
            <person name="Gnerre S."/>
            <person name="Grabherr M."/>
            <person name="Kleber M."/>
            <person name="Mauceli E."/>
            <person name="MacCallum I."/>
        </authorList>
    </citation>
    <scope>NUCLEOTIDE SEQUENCE [LARGE SCALE GENOMIC DNA]</scope>
    <source>
        <strain evidence="8">white501</strain>
    </source>
</reference>
<dbReference type="SMART" id="SM00883">
    <property type="entry name" value="Cpn10"/>
    <property type="match status" value="1"/>
</dbReference>
<dbReference type="GO" id="GO:0005524">
    <property type="term" value="F:ATP binding"/>
    <property type="evidence" value="ECO:0007669"/>
    <property type="project" value="InterPro"/>
</dbReference>
<organism evidence="7 8">
    <name type="scientific">Drosophila simulans</name>
    <name type="common">Fruit fly</name>
    <dbReference type="NCBI Taxonomy" id="7240"/>
    <lineage>
        <taxon>Eukaryota</taxon>
        <taxon>Metazoa</taxon>
        <taxon>Ecdysozoa</taxon>
        <taxon>Arthropoda</taxon>
        <taxon>Hexapoda</taxon>
        <taxon>Insecta</taxon>
        <taxon>Pterygota</taxon>
        <taxon>Neoptera</taxon>
        <taxon>Endopterygota</taxon>
        <taxon>Diptera</taxon>
        <taxon>Brachycera</taxon>
        <taxon>Muscomorpha</taxon>
        <taxon>Ephydroidea</taxon>
        <taxon>Drosophilidae</taxon>
        <taxon>Drosophila</taxon>
        <taxon>Sophophora</taxon>
    </lineage>
</organism>
<dbReference type="HOGENOM" id="CLU_132825_0_2_1"/>
<dbReference type="InterPro" id="IPR011032">
    <property type="entry name" value="GroES-like_sf"/>
</dbReference>
<dbReference type="Proteomes" id="UP000000304">
    <property type="component" value="Chromosome 3R"/>
</dbReference>
<evidence type="ECO:0000313" key="8">
    <source>
        <dbReference type="Proteomes" id="UP000000304"/>
    </source>
</evidence>
<dbReference type="OrthoDB" id="184876at2759"/>
<comment type="similarity">
    <text evidence="1 6">Belongs to the GroES chaperonin family.</text>
</comment>
<protein>
    <recommendedName>
        <fullName evidence="2">10 kDa heat shock protein, mitochondrial</fullName>
    </recommendedName>
    <alternativeName>
        <fullName evidence="4">10 kDa chaperonin</fullName>
    </alternativeName>
    <alternativeName>
        <fullName evidence="5">Chaperonin 10</fullName>
    </alternativeName>
</protein>
<evidence type="ECO:0000256" key="2">
    <source>
        <dbReference type="ARBA" id="ARBA00018842"/>
    </source>
</evidence>
<dbReference type="GO" id="GO:0044183">
    <property type="term" value="F:protein folding chaperone"/>
    <property type="evidence" value="ECO:0007669"/>
    <property type="project" value="InterPro"/>
</dbReference>
<dbReference type="PRINTS" id="PR00297">
    <property type="entry name" value="CHAPERONIN10"/>
</dbReference>
<evidence type="ECO:0000256" key="3">
    <source>
        <dbReference type="ARBA" id="ARBA00023186"/>
    </source>
</evidence>
<dbReference type="InterPro" id="IPR020818">
    <property type="entry name" value="Chaperonin_GroES"/>
</dbReference>
<evidence type="ECO:0000313" key="7">
    <source>
        <dbReference type="EMBL" id="EDX12999.1"/>
    </source>
</evidence>
<keyword evidence="8" id="KW-1185">Reference proteome</keyword>
<dbReference type="OMA" id="IMAVMAP"/>
<dbReference type="SUPFAM" id="SSF50129">
    <property type="entry name" value="GroES-like"/>
    <property type="match status" value="1"/>
</dbReference>
<evidence type="ECO:0000256" key="5">
    <source>
        <dbReference type="ARBA" id="ARBA00031971"/>
    </source>
</evidence>
<keyword evidence="3 6" id="KW-0143">Chaperone</keyword>
<dbReference type="GO" id="GO:0005759">
    <property type="term" value="C:mitochondrial matrix"/>
    <property type="evidence" value="ECO:0007669"/>
    <property type="project" value="TreeGrafter"/>
</dbReference>
<dbReference type="SMR" id="B4R0I4"/>
<sequence length="116" mass="12813">MSNVIKKVIPMLDRILIQRFEVIPMLDRILIQRFEVKTTTAGGILLPEESVPKEMQGVVVAVGPGARNPAGAGHLSVGVKEGDRVLLPKYGGTKVDMDDKREYVLFRESDILAKLE</sequence>
<dbReference type="CDD" id="cd00320">
    <property type="entry name" value="cpn10"/>
    <property type="match status" value="1"/>
</dbReference>
<name>B4R0I4_DROSI</name>
<evidence type="ECO:0000256" key="1">
    <source>
        <dbReference type="ARBA" id="ARBA00006975"/>
    </source>
</evidence>
<dbReference type="GO" id="GO:0051087">
    <property type="term" value="F:protein-folding chaperone binding"/>
    <property type="evidence" value="ECO:0007669"/>
    <property type="project" value="TreeGrafter"/>
</dbReference>
<dbReference type="HAMAP" id="MF_00580">
    <property type="entry name" value="CH10"/>
    <property type="match status" value="1"/>
</dbReference>
<dbReference type="AlphaFoldDB" id="B4R0I4"/>
<dbReference type="STRING" id="7240.B4R0I4"/>
<dbReference type="Pfam" id="PF00166">
    <property type="entry name" value="Cpn10"/>
    <property type="match status" value="1"/>
</dbReference>
<dbReference type="PANTHER" id="PTHR10772">
    <property type="entry name" value="10 KDA HEAT SHOCK PROTEIN"/>
    <property type="match status" value="1"/>
</dbReference>
<proteinExistence type="inferred from homology"/>
<dbReference type="InterPro" id="IPR037124">
    <property type="entry name" value="Chaperonin_GroES_sf"/>
</dbReference>